<name>D6E740_9ACTN</name>
<dbReference type="AlphaFoldDB" id="D6E740"/>
<dbReference type="PATRIC" id="fig|657308.3.peg.208"/>
<proteinExistence type="predicted"/>
<dbReference type="Proteomes" id="UP000008805">
    <property type="component" value="Chromosome"/>
</dbReference>
<dbReference type="HOGENOM" id="CLU_3099353_0_0_11"/>
<protein>
    <submittedName>
        <fullName evidence="1">Uncharacterized protein</fullName>
    </submittedName>
</protein>
<evidence type="ECO:0000313" key="1">
    <source>
        <dbReference type="EMBL" id="CBL03537.1"/>
    </source>
</evidence>
<keyword evidence="2" id="KW-1185">Reference proteome</keyword>
<accession>D6E740</accession>
<reference evidence="1 2" key="1">
    <citation type="submission" date="2010-03" db="EMBL/GenBank/DDBJ databases">
        <title>The genome sequence of Gordonibacter pamelaeae 7-10-1-bT.</title>
        <authorList>
            <consortium name="metaHIT consortium -- http://www.metahit.eu/"/>
            <person name="Pajon A."/>
            <person name="Turner K."/>
            <person name="Parkhill J."/>
            <person name="Timmis K."/>
            <person name="Oxley A."/>
            <person name="Wurdemann D."/>
        </authorList>
    </citation>
    <scope>NUCLEOTIDE SEQUENCE [LARGE SCALE GENOMIC DNA]</scope>
    <source>
        <strain evidence="2">7-10-1-b</strain>
    </source>
</reference>
<reference evidence="1 2" key="2">
    <citation type="submission" date="2010-03" db="EMBL/GenBank/DDBJ databases">
        <authorList>
            <person name="Pajon A."/>
        </authorList>
    </citation>
    <scope>NUCLEOTIDE SEQUENCE [LARGE SCALE GENOMIC DNA]</scope>
    <source>
        <strain evidence="2">7-10-1-b</strain>
    </source>
</reference>
<dbReference type="EMBL" id="FP929047">
    <property type="protein sequence ID" value="CBL03537.1"/>
    <property type="molecule type" value="Genomic_DNA"/>
</dbReference>
<dbReference type="KEGG" id="gpa:GPA_06510"/>
<evidence type="ECO:0000313" key="2">
    <source>
        <dbReference type="Proteomes" id="UP000008805"/>
    </source>
</evidence>
<organism evidence="1 2">
    <name type="scientific">Gordonibacter pamelaeae 7-10-1-b</name>
    <dbReference type="NCBI Taxonomy" id="657308"/>
    <lineage>
        <taxon>Bacteria</taxon>
        <taxon>Bacillati</taxon>
        <taxon>Actinomycetota</taxon>
        <taxon>Coriobacteriia</taxon>
        <taxon>Eggerthellales</taxon>
        <taxon>Eggerthellaceae</taxon>
        <taxon>Gordonibacter</taxon>
    </lineage>
</organism>
<sequence>MLAFKPGLAGPAAAPWTGAVKLAKLGVDVPALRNELRGNAAGDGAGADAQA</sequence>
<gene>
    <name evidence="1" type="ORF">GPA_06510</name>
</gene>